<name>A0AAV7HRD5_DENCH</name>
<feature type="region of interest" description="Disordered" evidence="1">
    <location>
        <begin position="1"/>
        <end position="191"/>
    </location>
</feature>
<evidence type="ECO:0000313" key="3">
    <source>
        <dbReference type="EMBL" id="KAH0470222.1"/>
    </source>
</evidence>
<feature type="compositionally biased region" description="Basic and acidic residues" evidence="1">
    <location>
        <begin position="103"/>
        <end position="113"/>
    </location>
</feature>
<dbReference type="PANTHER" id="PTHR33159">
    <property type="entry name" value="RPM1-INTERACTING PROTEIN 4 (RIN4) FAMILY PROTEIN"/>
    <property type="match status" value="1"/>
</dbReference>
<organism evidence="3 4">
    <name type="scientific">Dendrobium chrysotoxum</name>
    <name type="common">Orchid</name>
    <dbReference type="NCBI Taxonomy" id="161865"/>
    <lineage>
        <taxon>Eukaryota</taxon>
        <taxon>Viridiplantae</taxon>
        <taxon>Streptophyta</taxon>
        <taxon>Embryophyta</taxon>
        <taxon>Tracheophyta</taxon>
        <taxon>Spermatophyta</taxon>
        <taxon>Magnoliopsida</taxon>
        <taxon>Liliopsida</taxon>
        <taxon>Asparagales</taxon>
        <taxon>Orchidaceae</taxon>
        <taxon>Epidendroideae</taxon>
        <taxon>Malaxideae</taxon>
        <taxon>Dendrobiinae</taxon>
        <taxon>Dendrobium</taxon>
    </lineage>
</organism>
<feature type="compositionally biased region" description="Basic and acidic residues" evidence="1">
    <location>
        <begin position="19"/>
        <end position="28"/>
    </location>
</feature>
<gene>
    <name evidence="3" type="ORF">IEQ34_001780</name>
</gene>
<dbReference type="Pfam" id="PF05627">
    <property type="entry name" value="AvrRpt-cleavage"/>
    <property type="match status" value="1"/>
</dbReference>
<sequence length="239" mass="26388">MPIDTPSSYKKAWLQQQDEASKIDKQDGNENTQYSDNVQKHNISGMMINPVDTDGSPDVAPGSIPKSVDPSFQARLEDEVPKVKDNQPRRPSASPQRRTARTSLHEHSAEHSPLHHHHQARVANKGGSSSPSWERKISSDGGHGTTSNTPGKSRLRAGGRADESPEEGAAVPKFGEWDEDNPSSADGFTGIFNKVREEKQTSATKVPMLTDDSTYLNSYHHEKRSKRSTICSCFNWGKK</sequence>
<keyword evidence="4" id="KW-1185">Reference proteome</keyword>
<feature type="domain" description="RIN4 pathogenic type III effector avirulence factor Avr cleavage site" evidence="2">
    <location>
        <begin position="167"/>
        <end position="200"/>
    </location>
</feature>
<dbReference type="AlphaFoldDB" id="A0AAV7HRD5"/>
<comment type="caution">
    <text evidence="3">The sequence shown here is derived from an EMBL/GenBank/DDBJ whole genome shotgun (WGS) entry which is preliminary data.</text>
</comment>
<dbReference type="Proteomes" id="UP000775213">
    <property type="component" value="Unassembled WGS sequence"/>
</dbReference>
<accession>A0AAV7HRD5</accession>
<feature type="compositionally biased region" description="Polar residues" evidence="1">
    <location>
        <begin position="1"/>
        <end position="18"/>
    </location>
</feature>
<dbReference type="EMBL" id="JAGFBR010000002">
    <property type="protein sequence ID" value="KAH0470222.1"/>
    <property type="molecule type" value="Genomic_DNA"/>
</dbReference>
<protein>
    <recommendedName>
        <fullName evidence="2">RIN4 pathogenic type III effector avirulence factor Avr cleavage site domain-containing protein</fullName>
    </recommendedName>
</protein>
<feature type="compositionally biased region" description="Polar residues" evidence="1">
    <location>
        <begin position="29"/>
        <end position="42"/>
    </location>
</feature>
<dbReference type="InterPro" id="IPR040387">
    <property type="entry name" value="RIN4/NOI4"/>
</dbReference>
<reference evidence="3 4" key="1">
    <citation type="journal article" date="2021" name="Hortic Res">
        <title>Chromosome-scale assembly of the Dendrobium chrysotoxum genome enhances the understanding of orchid evolution.</title>
        <authorList>
            <person name="Zhang Y."/>
            <person name="Zhang G.Q."/>
            <person name="Zhang D."/>
            <person name="Liu X.D."/>
            <person name="Xu X.Y."/>
            <person name="Sun W.H."/>
            <person name="Yu X."/>
            <person name="Zhu X."/>
            <person name="Wang Z.W."/>
            <person name="Zhao X."/>
            <person name="Zhong W.Y."/>
            <person name="Chen H."/>
            <person name="Yin W.L."/>
            <person name="Huang T."/>
            <person name="Niu S.C."/>
            <person name="Liu Z.J."/>
        </authorList>
    </citation>
    <scope>NUCLEOTIDE SEQUENCE [LARGE SCALE GENOMIC DNA]</scope>
    <source>
        <strain evidence="3">Lindl</strain>
    </source>
</reference>
<dbReference type="GO" id="GO:0005886">
    <property type="term" value="C:plasma membrane"/>
    <property type="evidence" value="ECO:0007669"/>
    <property type="project" value="TreeGrafter"/>
</dbReference>
<evidence type="ECO:0000259" key="2">
    <source>
        <dbReference type="Pfam" id="PF05627"/>
    </source>
</evidence>
<dbReference type="InterPro" id="IPR008700">
    <property type="entry name" value="TypeIII_avirulence_cleave"/>
</dbReference>
<dbReference type="PANTHER" id="PTHR33159:SF6">
    <property type="entry name" value="RPM1-INTERACTING PROTEIN 4"/>
    <property type="match status" value="1"/>
</dbReference>
<proteinExistence type="predicted"/>
<feature type="compositionally biased region" description="Basic and acidic residues" evidence="1">
    <location>
        <begin position="75"/>
        <end position="88"/>
    </location>
</feature>
<evidence type="ECO:0000313" key="4">
    <source>
        <dbReference type="Proteomes" id="UP000775213"/>
    </source>
</evidence>
<evidence type="ECO:0000256" key="1">
    <source>
        <dbReference type="SAM" id="MobiDB-lite"/>
    </source>
</evidence>